<feature type="domain" description="HAMP" evidence="19">
    <location>
        <begin position="206"/>
        <end position="260"/>
    </location>
</feature>
<keyword evidence="11" id="KW-0902">Two-component regulatory system</keyword>
<dbReference type="PROSITE" id="PS50885">
    <property type="entry name" value="HAMP"/>
    <property type="match status" value="1"/>
</dbReference>
<keyword evidence="8" id="KW-0547">Nucleotide-binding</keyword>
<dbReference type="SUPFAM" id="SSF52172">
    <property type="entry name" value="CheY-like"/>
    <property type="match status" value="2"/>
</dbReference>
<dbReference type="PROSITE" id="PS50109">
    <property type="entry name" value="HIS_KIN"/>
    <property type="match status" value="1"/>
</dbReference>
<dbReference type="CDD" id="cd00082">
    <property type="entry name" value="HisKA"/>
    <property type="match status" value="1"/>
</dbReference>
<evidence type="ECO:0000256" key="11">
    <source>
        <dbReference type="ARBA" id="ARBA00023012"/>
    </source>
</evidence>
<feature type="modified residue" description="4-aspartylphosphate" evidence="14">
    <location>
        <position position="1002"/>
    </location>
</feature>
<dbReference type="InterPro" id="IPR005467">
    <property type="entry name" value="His_kinase_dom"/>
</dbReference>
<evidence type="ECO:0000256" key="10">
    <source>
        <dbReference type="ARBA" id="ARBA00022840"/>
    </source>
</evidence>
<comment type="subcellular location">
    <subcellularLocation>
        <location evidence="2">Cell membrane</location>
        <topology evidence="2">Multi-pass membrane protein</topology>
    </subcellularLocation>
</comment>
<sequence length="1070" mass="120888">MKVRTKMLISLLALPFLLVLIIIMIFNQTTDLNNASANIKANFDASVLSGQIRADIKDQEIILRNLMIFEDEALINRELAELQQEKDNVTENMLMLENYVKTSEQQKIMHDLKNINTNFVHFANQIIQYFDTGKPDVAKRLLNENSEPLHEELTLTMRSLTNTFDNGLKETLIDFLSSMKKEIITFSIILAASIILMLFISAKIVFSLIKRIGNMATIMSKIANNNEKLTTKLSIKGNDELDAMATSFNRMTETLEIQKTKDQETTWKTTNITDITTSLTGTRDLEALGQTLLSKLVPLLDCSYAVFYVKDFDSPRYKYLASFAANKKELIKKVIEPGEGLLGQAIVEKRPIELRDIPANYIRISSAIGEAAPSVVYILPIQYEGEVNAVLEFATFNTCIEKRRQFLDDLESNLGIVLDSVMGRIQLAKLLEESQTLMEEVQAQSEELQNQQEELRATNEELEEQTIALRQSEQKLQLQQEELAQTNVELEEKAKILVEQNIKYEEANRIVEQARLELEQKAEQLALSSKYKSEFLANMSHELRTPLNSLIILSKLLSDNPTHNLTDKQVEYAKTIYASGNDLLVLINNILDLAKIESGKTEIITGEVNLANLIEFVENNFKPIADNKNLPFHIYVEENTPKTITSDEVRIQQVLKNLLSNAFKFTNEGEIQLNISLDSNRSKRKGKPVIAFSVKDTGIGIPQNKLDLIFEAFQQADGTTSRKFGGTGLGLSISKEIASLLGGEIEVESIEGKGSTFTLFIGDYEQVTQQDSYEEVAVTVVEPVVEEMKITIPDFTNDQTKENSHIKRLLIVDDDLNHRNSLMELIGNMDFVINSVSSGREAIEILKINKFDCIILDLGLLDTNGFDLLTQIKNHEEYQSIKVIIYTGRDLTKREEMELSKHAETIIIKNEHSPERLIAELELFLSHEVDNDIPMSPAQELEAKNHKLAGKKILLVDDDVRNVFALSSVLEMAGLEVLFAENGLESLEVLTNNPNIDLVLMDIMMPEMDGYEAITKIRSNPVYKQLPVIALTAKAMKEDREKCLQIGASDYISKPVEPDQLLSLLKVWLY</sequence>
<dbReference type="SMART" id="SM00387">
    <property type="entry name" value="HATPase_c"/>
    <property type="match status" value="1"/>
</dbReference>
<evidence type="ECO:0000256" key="2">
    <source>
        <dbReference type="ARBA" id="ARBA00004651"/>
    </source>
</evidence>
<keyword evidence="9" id="KW-0418">Kinase</keyword>
<evidence type="ECO:0000256" key="9">
    <source>
        <dbReference type="ARBA" id="ARBA00022777"/>
    </source>
</evidence>
<dbReference type="InterPro" id="IPR003594">
    <property type="entry name" value="HATPase_dom"/>
</dbReference>
<dbReference type="RefSeq" id="WP_121214488.1">
    <property type="nucleotide sequence ID" value="NZ_RBZN01000019.1"/>
</dbReference>
<dbReference type="FunFam" id="3.30.565.10:FF:000010">
    <property type="entry name" value="Sensor histidine kinase RcsC"/>
    <property type="match status" value="1"/>
</dbReference>
<feature type="domain" description="Histidine kinase" evidence="17">
    <location>
        <begin position="538"/>
        <end position="765"/>
    </location>
</feature>
<keyword evidence="15" id="KW-0175">Coiled coil</keyword>
<evidence type="ECO:0000256" key="14">
    <source>
        <dbReference type="PROSITE-ProRule" id="PRU00169"/>
    </source>
</evidence>
<comment type="caution">
    <text evidence="20">The sequence shown here is derived from an EMBL/GenBank/DDBJ whole genome shotgun (WGS) entry which is preliminary data.</text>
</comment>
<dbReference type="EC" id="2.7.13.3" evidence="4"/>
<evidence type="ECO:0000259" key="17">
    <source>
        <dbReference type="PROSITE" id="PS50109"/>
    </source>
</evidence>
<feature type="coiled-coil region" evidence="15">
    <location>
        <begin position="427"/>
        <end position="524"/>
    </location>
</feature>
<keyword evidence="16" id="KW-0812">Transmembrane</keyword>
<evidence type="ECO:0000256" key="8">
    <source>
        <dbReference type="ARBA" id="ARBA00022741"/>
    </source>
</evidence>
<keyword evidence="21" id="KW-1185">Reference proteome</keyword>
<dbReference type="GO" id="GO:0005524">
    <property type="term" value="F:ATP binding"/>
    <property type="evidence" value="ECO:0007669"/>
    <property type="project" value="UniProtKB-KW"/>
</dbReference>
<dbReference type="InterPro" id="IPR003018">
    <property type="entry name" value="GAF"/>
</dbReference>
<dbReference type="EMBL" id="RBZN01000019">
    <property type="protein sequence ID" value="RKQ16677.1"/>
    <property type="molecule type" value="Genomic_DNA"/>
</dbReference>
<evidence type="ECO:0000256" key="3">
    <source>
        <dbReference type="ARBA" id="ARBA00006402"/>
    </source>
</evidence>
<dbReference type="GO" id="GO:0005886">
    <property type="term" value="C:plasma membrane"/>
    <property type="evidence" value="ECO:0007669"/>
    <property type="project" value="UniProtKB-SubCell"/>
</dbReference>
<feature type="modified residue" description="4-aspartylphosphate" evidence="14">
    <location>
        <position position="857"/>
    </location>
</feature>
<evidence type="ECO:0000256" key="4">
    <source>
        <dbReference type="ARBA" id="ARBA00012438"/>
    </source>
</evidence>
<evidence type="ECO:0000256" key="5">
    <source>
        <dbReference type="ARBA" id="ARBA00022475"/>
    </source>
</evidence>
<dbReference type="AlphaFoldDB" id="A0A494Z2M4"/>
<evidence type="ECO:0000256" key="12">
    <source>
        <dbReference type="ARBA" id="ARBA00023136"/>
    </source>
</evidence>
<dbReference type="InterPro" id="IPR003661">
    <property type="entry name" value="HisK_dim/P_dom"/>
</dbReference>
<feature type="transmembrane region" description="Helical" evidence="16">
    <location>
        <begin position="7"/>
        <end position="26"/>
    </location>
</feature>
<dbReference type="InterPro" id="IPR003660">
    <property type="entry name" value="HAMP_dom"/>
</dbReference>
<dbReference type="Pfam" id="PF00672">
    <property type="entry name" value="HAMP"/>
    <property type="match status" value="1"/>
</dbReference>
<organism evidence="20 21">
    <name type="scientific">Ureibacillus endophyticus</name>
    <dbReference type="NCBI Taxonomy" id="1978490"/>
    <lineage>
        <taxon>Bacteria</taxon>
        <taxon>Bacillati</taxon>
        <taxon>Bacillota</taxon>
        <taxon>Bacilli</taxon>
        <taxon>Bacillales</taxon>
        <taxon>Caryophanaceae</taxon>
        <taxon>Ureibacillus</taxon>
    </lineage>
</organism>
<feature type="domain" description="Response regulatory" evidence="18">
    <location>
        <begin position="952"/>
        <end position="1069"/>
    </location>
</feature>
<keyword evidence="10" id="KW-0067">ATP-binding</keyword>
<evidence type="ECO:0000256" key="1">
    <source>
        <dbReference type="ARBA" id="ARBA00000085"/>
    </source>
</evidence>
<dbReference type="Pfam" id="PF00512">
    <property type="entry name" value="HisKA"/>
    <property type="match status" value="1"/>
</dbReference>
<feature type="domain" description="Response regulatory" evidence="18">
    <location>
        <begin position="808"/>
        <end position="924"/>
    </location>
</feature>
<dbReference type="SUPFAM" id="SSF55874">
    <property type="entry name" value="ATPase domain of HSP90 chaperone/DNA topoisomerase II/histidine kinase"/>
    <property type="match status" value="1"/>
</dbReference>
<keyword evidence="16" id="KW-1133">Transmembrane helix</keyword>
<feature type="transmembrane region" description="Helical" evidence="16">
    <location>
        <begin position="183"/>
        <end position="209"/>
    </location>
</feature>
<dbReference type="CDD" id="cd06225">
    <property type="entry name" value="HAMP"/>
    <property type="match status" value="1"/>
</dbReference>
<dbReference type="Gene3D" id="3.40.50.2300">
    <property type="match status" value="2"/>
</dbReference>
<dbReference type="Proteomes" id="UP000272238">
    <property type="component" value="Unassembled WGS sequence"/>
</dbReference>
<dbReference type="CDD" id="cd00156">
    <property type="entry name" value="REC"/>
    <property type="match status" value="1"/>
</dbReference>
<gene>
    <name evidence="20" type="ORF">D8M03_09265</name>
</gene>
<keyword evidence="7" id="KW-0808">Transferase</keyword>
<dbReference type="InterPro" id="IPR036890">
    <property type="entry name" value="HATPase_C_sf"/>
</dbReference>
<dbReference type="PROSITE" id="PS50110">
    <property type="entry name" value="RESPONSE_REGULATORY"/>
    <property type="match status" value="2"/>
</dbReference>
<comment type="catalytic activity">
    <reaction evidence="1">
        <text>ATP + protein L-histidine = ADP + protein N-phospho-L-histidine.</text>
        <dbReference type="EC" id="2.7.13.3"/>
    </reaction>
</comment>
<dbReference type="SUPFAM" id="SSF47384">
    <property type="entry name" value="Homodimeric domain of signal transducing histidine kinase"/>
    <property type="match status" value="1"/>
</dbReference>
<dbReference type="InterPro" id="IPR029016">
    <property type="entry name" value="GAF-like_dom_sf"/>
</dbReference>
<dbReference type="InterPro" id="IPR024478">
    <property type="entry name" value="HlyB_4HB_MCP"/>
</dbReference>
<evidence type="ECO:0000256" key="16">
    <source>
        <dbReference type="SAM" id="Phobius"/>
    </source>
</evidence>
<evidence type="ECO:0000256" key="6">
    <source>
        <dbReference type="ARBA" id="ARBA00022553"/>
    </source>
</evidence>
<evidence type="ECO:0000259" key="19">
    <source>
        <dbReference type="PROSITE" id="PS50885"/>
    </source>
</evidence>
<evidence type="ECO:0000259" key="18">
    <source>
        <dbReference type="PROSITE" id="PS50110"/>
    </source>
</evidence>
<dbReference type="SMART" id="SM00304">
    <property type="entry name" value="HAMP"/>
    <property type="match status" value="1"/>
</dbReference>
<dbReference type="InterPro" id="IPR036097">
    <property type="entry name" value="HisK_dim/P_sf"/>
</dbReference>
<evidence type="ECO:0000313" key="21">
    <source>
        <dbReference type="Proteomes" id="UP000272238"/>
    </source>
</evidence>
<dbReference type="InterPro" id="IPR011006">
    <property type="entry name" value="CheY-like_superfamily"/>
</dbReference>
<feature type="coiled-coil region" evidence="15">
    <location>
        <begin position="72"/>
        <end position="99"/>
    </location>
</feature>
<dbReference type="Pfam" id="PF13185">
    <property type="entry name" value="GAF_2"/>
    <property type="match status" value="1"/>
</dbReference>
<evidence type="ECO:0000256" key="15">
    <source>
        <dbReference type="SAM" id="Coils"/>
    </source>
</evidence>
<dbReference type="Gene3D" id="3.30.450.40">
    <property type="match status" value="1"/>
</dbReference>
<dbReference type="InterPro" id="IPR004358">
    <property type="entry name" value="Sig_transdc_His_kin-like_C"/>
</dbReference>
<dbReference type="OrthoDB" id="9790669at2"/>
<dbReference type="SMART" id="SM00448">
    <property type="entry name" value="REC"/>
    <property type="match status" value="2"/>
</dbReference>
<name>A0A494Z2M4_9BACL</name>
<dbReference type="CDD" id="cd17546">
    <property type="entry name" value="REC_hyHK_CKI1_RcsC-like"/>
    <property type="match status" value="1"/>
</dbReference>
<dbReference type="Gene3D" id="3.30.565.10">
    <property type="entry name" value="Histidine kinase-like ATPase, C-terminal domain"/>
    <property type="match status" value="1"/>
</dbReference>
<dbReference type="PANTHER" id="PTHR45339:SF1">
    <property type="entry name" value="HYBRID SIGNAL TRANSDUCTION HISTIDINE KINASE J"/>
    <property type="match status" value="1"/>
</dbReference>
<protein>
    <recommendedName>
        <fullName evidence="13">Circadian input-output histidine kinase CikA</fullName>
        <ecNumber evidence="4">2.7.13.3</ecNumber>
    </recommendedName>
</protein>
<dbReference type="Pfam" id="PF00072">
    <property type="entry name" value="Response_reg"/>
    <property type="match status" value="2"/>
</dbReference>
<keyword evidence="12 16" id="KW-0472">Membrane</keyword>
<dbReference type="CDD" id="cd16922">
    <property type="entry name" value="HATPase_EvgS-ArcB-TorS-like"/>
    <property type="match status" value="1"/>
</dbReference>
<evidence type="ECO:0000313" key="20">
    <source>
        <dbReference type="EMBL" id="RKQ16677.1"/>
    </source>
</evidence>
<dbReference type="SUPFAM" id="SSF55781">
    <property type="entry name" value="GAF domain-like"/>
    <property type="match status" value="1"/>
</dbReference>
<reference evidence="20 21" key="1">
    <citation type="journal article" date="2016" name="Antonie Van Leeuwenhoek">
        <title>Lysinibacillus endophyticus sp. nov., an indole-3-acetic acid producing endophytic bacterium isolated from corn root (Zea mays cv. Xinken-5).</title>
        <authorList>
            <person name="Yu J."/>
            <person name="Guan X."/>
            <person name="Liu C."/>
            <person name="Xiang W."/>
            <person name="Yu Z."/>
            <person name="Liu X."/>
            <person name="Wang G."/>
        </authorList>
    </citation>
    <scope>NUCLEOTIDE SEQUENCE [LARGE SCALE GENOMIC DNA]</scope>
    <source>
        <strain evidence="20 21">DSM 100506</strain>
    </source>
</reference>
<dbReference type="Gene3D" id="1.10.287.130">
    <property type="match status" value="1"/>
</dbReference>
<evidence type="ECO:0000256" key="13">
    <source>
        <dbReference type="ARBA" id="ARBA00074306"/>
    </source>
</evidence>
<dbReference type="PANTHER" id="PTHR45339">
    <property type="entry name" value="HYBRID SIGNAL TRANSDUCTION HISTIDINE KINASE J"/>
    <property type="match status" value="1"/>
</dbReference>
<dbReference type="GO" id="GO:0000155">
    <property type="term" value="F:phosphorelay sensor kinase activity"/>
    <property type="evidence" value="ECO:0007669"/>
    <property type="project" value="InterPro"/>
</dbReference>
<proteinExistence type="inferred from homology"/>
<dbReference type="Pfam" id="PF12729">
    <property type="entry name" value="4HB_MCP_1"/>
    <property type="match status" value="1"/>
</dbReference>
<dbReference type="Pfam" id="PF02518">
    <property type="entry name" value="HATPase_c"/>
    <property type="match status" value="1"/>
</dbReference>
<dbReference type="InterPro" id="IPR001789">
    <property type="entry name" value="Sig_transdc_resp-reg_receiver"/>
</dbReference>
<accession>A0A494Z2M4</accession>
<dbReference type="SUPFAM" id="SSF158472">
    <property type="entry name" value="HAMP domain-like"/>
    <property type="match status" value="1"/>
</dbReference>
<dbReference type="PRINTS" id="PR00344">
    <property type="entry name" value="BCTRLSENSOR"/>
</dbReference>
<dbReference type="Gene3D" id="6.10.340.10">
    <property type="match status" value="1"/>
</dbReference>
<comment type="similarity">
    <text evidence="3">In the N-terminal section; belongs to the phytochrome family.</text>
</comment>
<dbReference type="SMART" id="SM00388">
    <property type="entry name" value="HisKA"/>
    <property type="match status" value="1"/>
</dbReference>
<keyword evidence="6 14" id="KW-0597">Phosphoprotein</keyword>
<evidence type="ECO:0000256" key="7">
    <source>
        <dbReference type="ARBA" id="ARBA00022679"/>
    </source>
</evidence>
<keyword evidence="5" id="KW-1003">Cell membrane</keyword>